<feature type="compositionally biased region" description="Basic and acidic residues" evidence="1">
    <location>
        <begin position="129"/>
        <end position="147"/>
    </location>
</feature>
<evidence type="ECO:0000313" key="3">
    <source>
        <dbReference type="EMBL" id="RYO90206.1"/>
    </source>
</evidence>
<feature type="domain" description="AAA+ ATPase" evidence="2">
    <location>
        <begin position="670"/>
        <end position="797"/>
    </location>
</feature>
<feature type="compositionally biased region" description="Basic and acidic residues" evidence="1">
    <location>
        <begin position="22"/>
        <end position="36"/>
    </location>
</feature>
<dbReference type="EMBL" id="QJNS01000060">
    <property type="protein sequence ID" value="RYO90206.1"/>
    <property type="molecule type" value="Genomic_DNA"/>
</dbReference>
<feature type="region of interest" description="Disordered" evidence="1">
    <location>
        <begin position="1"/>
        <end position="36"/>
    </location>
</feature>
<dbReference type="SUPFAM" id="SSF52540">
    <property type="entry name" value="P-loop containing nucleoside triphosphate hydrolases"/>
    <property type="match status" value="1"/>
</dbReference>
<dbReference type="PANTHER" id="PTHR46411">
    <property type="entry name" value="FAMILY ATPASE, PUTATIVE-RELATED"/>
    <property type="match status" value="1"/>
</dbReference>
<evidence type="ECO:0000313" key="4">
    <source>
        <dbReference type="Proteomes" id="UP000294003"/>
    </source>
</evidence>
<reference evidence="3 4" key="1">
    <citation type="submission" date="2018-06" db="EMBL/GenBank/DDBJ databases">
        <title>Complete Genomes of Monosporascus.</title>
        <authorList>
            <person name="Robinson A.J."/>
            <person name="Natvig D.O."/>
        </authorList>
    </citation>
    <scope>NUCLEOTIDE SEQUENCE [LARGE SCALE GENOMIC DNA]</scope>
    <source>
        <strain evidence="3 4">CBS 609.92</strain>
    </source>
</reference>
<dbReference type="Gene3D" id="3.40.50.300">
    <property type="entry name" value="P-loop containing nucleotide triphosphate hydrolases"/>
    <property type="match status" value="1"/>
</dbReference>
<dbReference type="Proteomes" id="UP000294003">
    <property type="component" value="Unassembled WGS sequence"/>
</dbReference>
<feature type="compositionally biased region" description="Basic residues" evidence="1">
    <location>
        <begin position="1"/>
        <end position="13"/>
    </location>
</feature>
<dbReference type="InterPro" id="IPR003959">
    <property type="entry name" value="ATPase_AAA_core"/>
</dbReference>
<dbReference type="Pfam" id="PF22942">
    <property type="entry name" value="DUF7025"/>
    <property type="match status" value="1"/>
</dbReference>
<dbReference type="InterPro" id="IPR056599">
    <property type="entry name" value="AAA_lid_fung"/>
</dbReference>
<dbReference type="InterPro" id="IPR054289">
    <property type="entry name" value="DUF7025"/>
</dbReference>
<evidence type="ECO:0000259" key="2">
    <source>
        <dbReference type="SMART" id="SM00382"/>
    </source>
</evidence>
<dbReference type="CDD" id="cd19481">
    <property type="entry name" value="RecA-like_protease"/>
    <property type="match status" value="1"/>
</dbReference>
<dbReference type="InterPro" id="IPR003593">
    <property type="entry name" value="AAA+_ATPase"/>
</dbReference>
<dbReference type="PANTHER" id="PTHR46411:SF3">
    <property type="entry name" value="AAA+ ATPASE DOMAIN-CONTAINING PROTEIN"/>
    <property type="match status" value="1"/>
</dbReference>
<evidence type="ECO:0000256" key="1">
    <source>
        <dbReference type="SAM" id="MobiDB-lite"/>
    </source>
</evidence>
<gene>
    <name evidence="3" type="ORF">DL762_002815</name>
</gene>
<feature type="compositionally biased region" description="Polar residues" evidence="1">
    <location>
        <begin position="255"/>
        <end position="267"/>
    </location>
</feature>
<dbReference type="Pfam" id="PF00004">
    <property type="entry name" value="AAA"/>
    <property type="match status" value="1"/>
</dbReference>
<proteinExistence type="predicted"/>
<feature type="region of interest" description="Disordered" evidence="1">
    <location>
        <begin position="211"/>
        <end position="270"/>
    </location>
</feature>
<comment type="caution">
    <text evidence="3">The sequence shown here is derived from an EMBL/GenBank/DDBJ whole genome shotgun (WGS) entry which is preliminary data.</text>
</comment>
<dbReference type="Pfam" id="PF23232">
    <property type="entry name" value="AAA_lid_13"/>
    <property type="match status" value="1"/>
</dbReference>
<keyword evidence="4" id="KW-1185">Reference proteome</keyword>
<feature type="region of interest" description="Disordered" evidence="1">
    <location>
        <begin position="122"/>
        <end position="152"/>
    </location>
</feature>
<accession>A0ABY0HCE5</accession>
<protein>
    <recommendedName>
        <fullName evidence="2">AAA+ ATPase domain-containing protein</fullName>
    </recommendedName>
</protein>
<dbReference type="SMART" id="SM00382">
    <property type="entry name" value="AAA"/>
    <property type="match status" value="1"/>
</dbReference>
<name>A0ABY0HCE5_9PEZI</name>
<sequence length="933" mass="108242">MARGNGRGKRGNGRKPQPPSRNRLERDPDFFTAQKEAERRERILADQRRTEAKWRPKIPEVRKVNFEHFKNRYGSDEREYAIDVLVAGPNVQAQIRREQASRRKEELARIRQNYMLTYGYMNHNYAPPPRRDAEEKVKKEKKAESAHPSEAQIQRVRIQSQPVLGHLTSLLNETERRSTPRTFVRPFKPLVYFQPKMKEILATLEEKWGDVEELDEADSDETRDTPEEVELVEDSAAVETSGSGEASGDEDTSDTESLQSVDSNSGDLDTIMDSTEALRDMRCYVDFVDREIMPLHSQYDGNTARKVKFDDLWHLFRVDDLIYMPAANETGGRYHELWRVYRTECPEPETSYPTSGWEFFADEFQAPEGKSFNIFAYYIDHDGTSFGAVRHKFELTSFPGEREIDSLEVYPVRYRENHEQLLESLKSQGQSFQRFLNPSDRHQAYNGWTLTRNPPFDTTDAEDEILQDENGDPMRHPDYVESDVIVDMTEAYQTNPDWRPRFHKLTLSKSIRCQTEDDEMQIQQWFDGSRTKLAFSSPEIIQTADGVEMWQRRENLNVDTFLRQRTKGTRTYENKPNVLELREREDLVLLPKRMFAYALRERRFIPVNTNFLKPIRREQGVFESLKISKDYKDIVRGLVVSHFQKKVLERRYADIPAEGPNQDLIQGKGRGLVVLLHGVPGVGKTATAEAVAMENRKPLFVITCGDLGLTPSEVESSLTNVFRLAHLWDCVLLLDEADVFLSQRSKLDMKRNALVSVFLRVLEYYNGLLFLTTNRVSTIDEAFKSRIHMSLYYPPLDKAQTRDIFRLNIGKLREIESQRHAMTGEPAPVIKENEIIDFAARHFEDNARSTGCWNGRQIRNAFQIASSLAHYEYTREVDAAARRGQQAPAAPVLDRMLFEKVQMSTQSFDRHMKENKFDADLPVRGTFQDDVQY</sequence>
<organism evidence="3 4">
    <name type="scientific">Monosporascus cannonballus</name>
    <dbReference type="NCBI Taxonomy" id="155416"/>
    <lineage>
        <taxon>Eukaryota</taxon>
        <taxon>Fungi</taxon>
        <taxon>Dikarya</taxon>
        <taxon>Ascomycota</taxon>
        <taxon>Pezizomycotina</taxon>
        <taxon>Sordariomycetes</taxon>
        <taxon>Xylariomycetidae</taxon>
        <taxon>Xylariales</taxon>
        <taxon>Xylariales incertae sedis</taxon>
        <taxon>Monosporascus</taxon>
    </lineage>
</organism>
<dbReference type="InterPro" id="IPR027417">
    <property type="entry name" value="P-loop_NTPase"/>
</dbReference>